<proteinExistence type="inferred from homology"/>
<evidence type="ECO:0000259" key="4">
    <source>
        <dbReference type="Pfam" id="PF13193"/>
    </source>
</evidence>
<feature type="domain" description="AMP-dependent synthetase/ligase" evidence="3">
    <location>
        <begin position="15"/>
        <end position="387"/>
    </location>
</feature>
<dbReference type="SUPFAM" id="SSF56801">
    <property type="entry name" value="Acetyl-CoA synthetase-like"/>
    <property type="match status" value="1"/>
</dbReference>
<sequence length="526" mass="58280">MNQDWLLLGDVPGRAARLWRDNLALVFEGDRWTYGEFAADVDKVAKGLIALDVKRGDHVAVWMTNRPEWLHLMYAIARVGACIVPLNTRYRTDDVAYTVVQSESKFLIALDRSGPINYGEMLVEAREEIDKAGYLETIVMVGEQIEDSVDWEAMLVGGETITDEKLEDRASEIDVEDRMMLAYTSGTTGHPKGVIHSHKPIRNTYERAMLLGHTRNDVHMSYLPLFHAYGFSEVAMMAALTGASQVLFDVFEPDVVLDAVESERGTVLHGFDSHWADLIRAQEQRQRDVSSLRVGTLPAGMESTIPTARIAQDVFCPTTSGFGMSESWAFIASSHISDSQEQRIEASGYPMYGIEFQVRDLDTGEILGAGEPGALFVKGYTVMSGYWGKPEATAEVLSSDGWLDTGDVALLRPDGHVVFIGRHKDMLKVGGENVSPAEIEGYLLEMDGVEEVAVVGYPDARLVEVPVAFVVSSTELSADDLLSRCRGKIASFKIPRHLIFVEEMPATPSGKIRKVELREWALNQID</sequence>
<name>A0A381PQP2_9ZZZZ</name>
<keyword evidence="2" id="KW-0436">Ligase</keyword>
<dbReference type="Gene3D" id="3.40.50.980">
    <property type="match status" value="2"/>
</dbReference>
<evidence type="ECO:0000256" key="2">
    <source>
        <dbReference type="ARBA" id="ARBA00022598"/>
    </source>
</evidence>
<evidence type="ECO:0000256" key="1">
    <source>
        <dbReference type="ARBA" id="ARBA00006432"/>
    </source>
</evidence>
<dbReference type="PANTHER" id="PTHR43201:SF5">
    <property type="entry name" value="MEDIUM-CHAIN ACYL-COA LIGASE ACSF2, MITOCHONDRIAL"/>
    <property type="match status" value="1"/>
</dbReference>
<dbReference type="InterPro" id="IPR025110">
    <property type="entry name" value="AMP-bd_C"/>
</dbReference>
<dbReference type="Pfam" id="PF00501">
    <property type="entry name" value="AMP-binding"/>
    <property type="match status" value="1"/>
</dbReference>
<dbReference type="Pfam" id="PF13193">
    <property type="entry name" value="AMP-binding_C"/>
    <property type="match status" value="1"/>
</dbReference>
<dbReference type="PANTHER" id="PTHR43201">
    <property type="entry name" value="ACYL-COA SYNTHETASE"/>
    <property type="match status" value="1"/>
</dbReference>
<dbReference type="InterPro" id="IPR020845">
    <property type="entry name" value="AMP-binding_CS"/>
</dbReference>
<dbReference type="InterPro" id="IPR000873">
    <property type="entry name" value="AMP-dep_synth/lig_dom"/>
</dbReference>
<dbReference type="AlphaFoldDB" id="A0A381PQP2"/>
<dbReference type="GO" id="GO:0031956">
    <property type="term" value="F:medium-chain fatty acid-CoA ligase activity"/>
    <property type="evidence" value="ECO:0007669"/>
    <property type="project" value="TreeGrafter"/>
</dbReference>
<dbReference type="InterPro" id="IPR045851">
    <property type="entry name" value="AMP-bd_C_sf"/>
</dbReference>
<reference evidence="5" key="1">
    <citation type="submission" date="2018-05" db="EMBL/GenBank/DDBJ databases">
        <authorList>
            <person name="Lanie J.A."/>
            <person name="Ng W.-L."/>
            <person name="Kazmierczak K.M."/>
            <person name="Andrzejewski T.M."/>
            <person name="Davidsen T.M."/>
            <person name="Wayne K.J."/>
            <person name="Tettelin H."/>
            <person name="Glass J.I."/>
            <person name="Rusch D."/>
            <person name="Podicherti R."/>
            <person name="Tsui H.-C.T."/>
            <person name="Winkler M.E."/>
        </authorList>
    </citation>
    <scope>NUCLEOTIDE SEQUENCE</scope>
</reference>
<evidence type="ECO:0008006" key="6">
    <source>
        <dbReference type="Google" id="ProtNLM"/>
    </source>
</evidence>
<dbReference type="PROSITE" id="PS00455">
    <property type="entry name" value="AMP_BINDING"/>
    <property type="match status" value="1"/>
</dbReference>
<dbReference type="EMBL" id="UINC01001060">
    <property type="protein sequence ID" value="SUZ69361.1"/>
    <property type="molecule type" value="Genomic_DNA"/>
</dbReference>
<dbReference type="Gene3D" id="2.30.38.10">
    <property type="entry name" value="Luciferase, Domain 3"/>
    <property type="match status" value="1"/>
</dbReference>
<organism evidence="5">
    <name type="scientific">marine metagenome</name>
    <dbReference type="NCBI Taxonomy" id="408172"/>
    <lineage>
        <taxon>unclassified sequences</taxon>
        <taxon>metagenomes</taxon>
        <taxon>ecological metagenomes</taxon>
    </lineage>
</organism>
<accession>A0A381PQP2</accession>
<protein>
    <recommendedName>
        <fullName evidence="6">AMP-dependent synthetase/ligase domain-containing protein</fullName>
    </recommendedName>
</protein>
<dbReference type="GO" id="GO:0006631">
    <property type="term" value="P:fatty acid metabolic process"/>
    <property type="evidence" value="ECO:0007669"/>
    <property type="project" value="TreeGrafter"/>
</dbReference>
<evidence type="ECO:0000313" key="5">
    <source>
        <dbReference type="EMBL" id="SUZ69361.1"/>
    </source>
</evidence>
<comment type="similarity">
    <text evidence="1">Belongs to the ATP-dependent AMP-binding enzyme family.</text>
</comment>
<evidence type="ECO:0000259" key="3">
    <source>
        <dbReference type="Pfam" id="PF00501"/>
    </source>
</evidence>
<feature type="domain" description="AMP-binding enzyme C-terminal" evidence="4">
    <location>
        <begin position="438"/>
        <end position="511"/>
    </location>
</feature>
<gene>
    <name evidence="5" type="ORF">METZ01_LOCUS22215</name>
</gene>
<dbReference type="Gene3D" id="3.30.300.30">
    <property type="match status" value="1"/>
</dbReference>